<organism evidence="1">
    <name type="scientific">Anguilla anguilla</name>
    <name type="common">European freshwater eel</name>
    <name type="synonym">Muraena anguilla</name>
    <dbReference type="NCBI Taxonomy" id="7936"/>
    <lineage>
        <taxon>Eukaryota</taxon>
        <taxon>Metazoa</taxon>
        <taxon>Chordata</taxon>
        <taxon>Craniata</taxon>
        <taxon>Vertebrata</taxon>
        <taxon>Euteleostomi</taxon>
        <taxon>Actinopterygii</taxon>
        <taxon>Neopterygii</taxon>
        <taxon>Teleostei</taxon>
        <taxon>Anguilliformes</taxon>
        <taxon>Anguillidae</taxon>
        <taxon>Anguilla</taxon>
    </lineage>
</organism>
<sequence>MILQQKCRTNIKSFSQWQ</sequence>
<protein>
    <submittedName>
        <fullName evidence="1">Uncharacterized protein</fullName>
    </submittedName>
</protein>
<reference evidence="1" key="2">
    <citation type="journal article" date="2015" name="Fish Shellfish Immunol.">
        <title>Early steps in the European eel (Anguilla anguilla)-Vibrio vulnificus interaction in the gills: Role of the RtxA13 toxin.</title>
        <authorList>
            <person name="Callol A."/>
            <person name="Pajuelo D."/>
            <person name="Ebbesson L."/>
            <person name="Teles M."/>
            <person name="MacKenzie S."/>
            <person name="Amaro C."/>
        </authorList>
    </citation>
    <scope>NUCLEOTIDE SEQUENCE</scope>
</reference>
<reference evidence="1" key="1">
    <citation type="submission" date="2014-11" db="EMBL/GenBank/DDBJ databases">
        <authorList>
            <person name="Amaro Gonzalez C."/>
        </authorList>
    </citation>
    <scope>NUCLEOTIDE SEQUENCE</scope>
</reference>
<proteinExistence type="predicted"/>
<evidence type="ECO:0000313" key="1">
    <source>
        <dbReference type="EMBL" id="JAH25535.1"/>
    </source>
</evidence>
<dbReference type="EMBL" id="GBXM01083042">
    <property type="protein sequence ID" value="JAH25535.1"/>
    <property type="molecule type" value="Transcribed_RNA"/>
</dbReference>
<dbReference type="AlphaFoldDB" id="A0A0E9RAM8"/>
<accession>A0A0E9RAM8</accession>
<name>A0A0E9RAM8_ANGAN</name>